<dbReference type="Gene3D" id="3.40.980.10">
    <property type="entry name" value="MoaB/Mog-like domain"/>
    <property type="match status" value="1"/>
</dbReference>
<evidence type="ECO:0000256" key="4">
    <source>
        <dbReference type="ARBA" id="ARBA00023150"/>
    </source>
</evidence>
<dbReference type="SUPFAM" id="SSF53218">
    <property type="entry name" value="Molybdenum cofactor biosynthesis proteins"/>
    <property type="match status" value="1"/>
</dbReference>
<dbReference type="PANTHER" id="PTHR43232">
    <property type="entry name" value="MOLYBDENUM COFACTOR BIOSYNTHESIS PROTEIN B"/>
    <property type="match status" value="1"/>
</dbReference>
<evidence type="ECO:0000256" key="5">
    <source>
        <dbReference type="PIRNR" id="PIRNR006443"/>
    </source>
</evidence>
<sequence>MAHLAQQDFQSLRIAVLTVSDTRTFETDTSGQTLQELLVETGHCLADRALVVDDIYRIRAQLSAWIASAEVQVVLITGGTGFTARDNTPQAVAPLLDKQVDGFGELFRQVSVAQIGTSSLQSRALAGFANGTLVFCLPGSPNACRTAWTEILREQLDSRTRPCNFVPHLKSLAPVEPCGSRS</sequence>
<dbReference type="RefSeq" id="WP_377814672.1">
    <property type="nucleotide sequence ID" value="NZ_JBHRSJ010000022.1"/>
</dbReference>
<comment type="pathway">
    <text evidence="1 5">Cofactor biosynthesis; molybdopterin biosynthesis.</text>
</comment>
<accession>A0ABV7AUF4</accession>
<organism evidence="7 8">
    <name type="scientific">Azotobacter bryophylli</name>
    <dbReference type="NCBI Taxonomy" id="1986537"/>
    <lineage>
        <taxon>Bacteria</taxon>
        <taxon>Pseudomonadati</taxon>
        <taxon>Pseudomonadota</taxon>
        <taxon>Gammaproteobacteria</taxon>
        <taxon>Pseudomonadales</taxon>
        <taxon>Pseudomonadaceae</taxon>
        <taxon>Azotobacter</taxon>
    </lineage>
</organism>
<dbReference type="InterPro" id="IPR036425">
    <property type="entry name" value="MoaB/Mog-like_dom_sf"/>
</dbReference>
<comment type="function">
    <text evidence="5">May be involved in the biosynthesis of molybdopterin.</text>
</comment>
<dbReference type="NCBIfam" id="TIGR02667">
    <property type="entry name" value="moaB_proteo"/>
    <property type="match status" value="1"/>
</dbReference>
<evidence type="ECO:0000313" key="7">
    <source>
        <dbReference type="EMBL" id="MFC2973022.1"/>
    </source>
</evidence>
<dbReference type="PROSITE" id="PS01078">
    <property type="entry name" value="MOCF_BIOSYNTHESIS_1"/>
    <property type="match status" value="1"/>
</dbReference>
<proteinExistence type="inferred from homology"/>
<dbReference type="InterPro" id="IPR012245">
    <property type="entry name" value="MoaB"/>
</dbReference>
<dbReference type="PANTHER" id="PTHR43232:SF2">
    <property type="entry name" value="MOLYBDENUM COFACTOR BIOSYNTHESIS PROTEIN B"/>
    <property type="match status" value="1"/>
</dbReference>
<evidence type="ECO:0000256" key="2">
    <source>
        <dbReference type="ARBA" id="ARBA00006112"/>
    </source>
</evidence>
<evidence type="ECO:0000259" key="6">
    <source>
        <dbReference type="SMART" id="SM00852"/>
    </source>
</evidence>
<evidence type="ECO:0000313" key="8">
    <source>
        <dbReference type="Proteomes" id="UP001595457"/>
    </source>
</evidence>
<keyword evidence="4 5" id="KW-0501">Molybdenum cofactor biosynthesis</keyword>
<dbReference type="Proteomes" id="UP001595457">
    <property type="component" value="Unassembled WGS sequence"/>
</dbReference>
<comment type="similarity">
    <text evidence="2 5">Belongs to the MoaB/Mog family.</text>
</comment>
<dbReference type="EMBL" id="JBHRSJ010000022">
    <property type="protein sequence ID" value="MFC2973022.1"/>
    <property type="molecule type" value="Genomic_DNA"/>
</dbReference>
<evidence type="ECO:0000256" key="1">
    <source>
        <dbReference type="ARBA" id="ARBA00005046"/>
    </source>
</evidence>
<gene>
    <name evidence="7" type="primary">moaB</name>
    <name evidence="7" type="ORF">ACFOJE_12445</name>
</gene>
<reference evidence="8" key="1">
    <citation type="journal article" date="2019" name="Int. J. Syst. Evol. Microbiol.">
        <title>The Global Catalogue of Microorganisms (GCM) 10K type strain sequencing project: providing services to taxonomists for standard genome sequencing and annotation.</title>
        <authorList>
            <consortium name="The Broad Institute Genomics Platform"/>
            <consortium name="The Broad Institute Genome Sequencing Center for Infectious Disease"/>
            <person name="Wu L."/>
            <person name="Ma J."/>
        </authorList>
    </citation>
    <scope>NUCLEOTIDE SEQUENCE [LARGE SCALE GENOMIC DNA]</scope>
    <source>
        <strain evidence="8">KCTC 62195</strain>
    </source>
</reference>
<dbReference type="NCBIfam" id="TIGR00177">
    <property type="entry name" value="molyb_syn"/>
    <property type="match status" value="1"/>
</dbReference>
<dbReference type="InterPro" id="IPR008284">
    <property type="entry name" value="MoCF_biosynth_CS"/>
</dbReference>
<dbReference type="InterPro" id="IPR001453">
    <property type="entry name" value="MoaB/Mog_dom"/>
</dbReference>
<keyword evidence="8" id="KW-1185">Reference proteome</keyword>
<dbReference type="Pfam" id="PF00994">
    <property type="entry name" value="MoCF_biosynth"/>
    <property type="match status" value="1"/>
</dbReference>
<feature type="domain" description="MoaB/Mog" evidence="6">
    <location>
        <begin position="15"/>
        <end position="159"/>
    </location>
</feature>
<dbReference type="PIRSF" id="PIRSF006443">
    <property type="entry name" value="MoaB"/>
    <property type="match status" value="1"/>
</dbReference>
<protein>
    <recommendedName>
        <fullName evidence="3 5">Molybdenum cofactor biosynthesis protein B</fullName>
    </recommendedName>
</protein>
<name>A0ABV7AUF4_9GAMM</name>
<comment type="caution">
    <text evidence="7">The sequence shown here is derived from an EMBL/GenBank/DDBJ whole genome shotgun (WGS) entry which is preliminary data.</text>
</comment>
<evidence type="ECO:0000256" key="3">
    <source>
        <dbReference type="ARBA" id="ARBA00015262"/>
    </source>
</evidence>
<dbReference type="InterPro" id="IPR013484">
    <property type="entry name" value="MoaB_proteobac"/>
</dbReference>
<dbReference type="CDD" id="cd00886">
    <property type="entry name" value="MogA_MoaB"/>
    <property type="match status" value="1"/>
</dbReference>
<dbReference type="SMART" id="SM00852">
    <property type="entry name" value="MoCF_biosynth"/>
    <property type="match status" value="1"/>
</dbReference>